<protein>
    <submittedName>
        <fullName evidence="2">Uncharacterized protein</fullName>
    </submittedName>
</protein>
<keyword evidence="3" id="KW-1185">Reference proteome</keyword>
<dbReference type="EMBL" id="SPHZ02000007">
    <property type="protein sequence ID" value="KAF0908887.1"/>
    <property type="molecule type" value="Genomic_DNA"/>
</dbReference>
<name>A0A6G1D8Y6_9ORYZ</name>
<dbReference type="Proteomes" id="UP000479710">
    <property type="component" value="Unassembled WGS sequence"/>
</dbReference>
<reference evidence="2 3" key="1">
    <citation type="submission" date="2019-11" db="EMBL/GenBank/DDBJ databases">
        <title>Whole genome sequence of Oryza granulata.</title>
        <authorList>
            <person name="Li W."/>
        </authorList>
    </citation>
    <scope>NUCLEOTIDE SEQUENCE [LARGE SCALE GENOMIC DNA]</scope>
    <source>
        <strain evidence="3">cv. Menghai</strain>
        <tissue evidence="2">Leaf</tissue>
    </source>
</reference>
<organism evidence="2 3">
    <name type="scientific">Oryza meyeriana var. granulata</name>
    <dbReference type="NCBI Taxonomy" id="110450"/>
    <lineage>
        <taxon>Eukaryota</taxon>
        <taxon>Viridiplantae</taxon>
        <taxon>Streptophyta</taxon>
        <taxon>Embryophyta</taxon>
        <taxon>Tracheophyta</taxon>
        <taxon>Spermatophyta</taxon>
        <taxon>Magnoliopsida</taxon>
        <taxon>Liliopsida</taxon>
        <taxon>Poales</taxon>
        <taxon>Poaceae</taxon>
        <taxon>BOP clade</taxon>
        <taxon>Oryzoideae</taxon>
        <taxon>Oryzeae</taxon>
        <taxon>Oryzinae</taxon>
        <taxon>Oryza</taxon>
        <taxon>Oryza meyeriana</taxon>
    </lineage>
</organism>
<accession>A0A6G1D8Y6</accession>
<comment type="caution">
    <text evidence="2">The sequence shown here is derived from an EMBL/GenBank/DDBJ whole genome shotgun (WGS) entry which is preliminary data.</text>
</comment>
<feature type="compositionally biased region" description="Basic and acidic residues" evidence="1">
    <location>
        <begin position="39"/>
        <end position="56"/>
    </location>
</feature>
<proteinExistence type="predicted"/>
<evidence type="ECO:0000313" key="3">
    <source>
        <dbReference type="Proteomes" id="UP000479710"/>
    </source>
</evidence>
<evidence type="ECO:0000256" key="1">
    <source>
        <dbReference type="SAM" id="MobiDB-lite"/>
    </source>
</evidence>
<feature type="compositionally biased region" description="Polar residues" evidence="1">
    <location>
        <begin position="25"/>
        <end position="34"/>
    </location>
</feature>
<feature type="region of interest" description="Disordered" evidence="1">
    <location>
        <begin position="1"/>
        <end position="63"/>
    </location>
</feature>
<evidence type="ECO:0000313" key="2">
    <source>
        <dbReference type="EMBL" id="KAF0908887.1"/>
    </source>
</evidence>
<dbReference type="AlphaFoldDB" id="A0A6G1D8Y6"/>
<gene>
    <name evidence="2" type="ORF">E2562_030190</name>
</gene>
<sequence>MASSALPRSRRRRGGAAEWRRRSGPTVSASSTRHGSAPLRERDGTARISVTRDPRPYRPLPPRATVAALQMERDVSASFQQRIEDGEPRPIDARVPVRLSHLLLRRALTPSSSRSALCATRAGRLRQACASVALPTLPCIPSHGCVAYLSLVLQKLWT</sequence>